<dbReference type="InterPro" id="IPR010730">
    <property type="entry name" value="HET"/>
</dbReference>
<evidence type="ECO:0000313" key="3">
    <source>
        <dbReference type="Proteomes" id="UP000188318"/>
    </source>
</evidence>
<dbReference type="InterPro" id="IPR052895">
    <property type="entry name" value="HetReg/Transcr_Mod"/>
</dbReference>
<keyword evidence="3" id="KW-1185">Reference proteome</keyword>
<gene>
    <name evidence="2" type="ORF">ASPCADRAFT_128614</name>
</gene>
<name>A0A1R3RVD7_ASPC5</name>
<dbReference type="AlphaFoldDB" id="A0A1R3RVD7"/>
<evidence type="ECO:0000259" key="1">
    <source>
        <dbReference type="Pfam" id="PF06985"/>
    </source>
</evidence>
<proteinExistence type="predicted"/>
<protein>
    <recommendedName>
        <fullName evidence="1">Heterokaryon incompatibility domain-containing protein</fullName>
    </recommendedName>
</protein>
<sequence>MSLQDECPIRFHQIRLVTVCPPSNYEDDPVRCNLEVLDIADDAPNVQYFALSYTWGAPAEYGQFSTMTSELKCPITRDGKVIRVAENLAHFLKRVQHTSSLRAKKFWIDSICIDQENDEERARQVKLMSRIYSLAKGVVTWMGEEDAYTRTAFKALKRIHELILDGSMNESPAYLLRGGNQLGLDVSDGEAWRSVGKFFQRCYFNRSWTIQEVILGREIEVICGGESMNWEVLITSSKFFSQTGWKGFLDNLSVVYPDETHLPAYCHAPVILNATRQDMTKQHWTTTLLYALQRSRDYKATDPRDKVFSMLGLVGKFIKNKPRLAPAYGTQSVTTTYTNVAIQLLEDGEDLYLLSCVEGELFQRIGKLPSWVPDWTCGKSTGLLIIGYKRYSAAGTITQRPYIDASALTVSLKGAKVDDVTLVGETKHEVLDGLPFPRWLEIVASLPKWYRDIPEEAGGEPRLEIGH</sequence>
<dbReference type="PANTHER" id="PTHR24148:SF73">
    <property type="entry name" value="HET DOMAIN PROTEIN (AFU_ORTHOLOGUE AFUA_8G01020)"/>
    <property type="match status" value="1"/>
</dbReference>
<reference evidence="3" key="1">
    <citation type="journal article" date="2017" name="Genome Biol.">
        <title>Comparative genomics reveals high biological diversity and specific adaptations in the industrially and medically important fungal genus Aspergillus.</title>
        <authorList>
            <person name="de Vries R.P."/>
            <person name="Riley R."/>
            <person name="Wiebenga A."/>
            <person name="Aguilar-Osorio G."/>
            <person name="Amillis S."/>
            <person name="Uchima C.A."/>
            <person name="Anderluh G."/>
            <person name="Asadollahi M."/>
            <person name="Askin M."/>
            <person name="Barry K."/>
            <person name="Battaglia E."/>
            <person name="Bayram O."/>
            <person name="Benocci T."/>
            <person name="Braus-Stromeyer S.A."/>
            <person name="Caldana C."/>
            <person name="Canovas D."/>
            <person name="Cerqueira G.C."/>
            <person name="Chen F."/>
            <person name="Chen W."/>
            <person name="Choi C."/>
            <person name="Clum A."/>
            <person name="Dos Santos R.A."/>
            <person name="Damasio A.R."/>
            <person name="Diallinas G."/>
            <person name="Emri T."/>
            <person name="Fekete E."/>
            <person name="Flipphi M."/>
            <person name="Freyberg S."/>
            <person name="Gallo A."/>
            <person name="Gournas C."/>
            <person name="Habgood R."/>
            <person name="Hainaut M."/>
            <person name="Harispe M.L."/>
            <person name="Henrissat B."/>
            <person name="Hilden K.S."/>
            <person name="Hope R."/>
            <person name="Hossain A."/>
            <person name="Karabika E."/>
            <person name="Karaffa L."/>
            <person name="Karanyi Z."/>
            <person name="Krasevec N."/>
            <person name="Kuo A."/>
            <person name="Kusch H."/>
            <person name="LaButti K."/>
            <person name="Lagendijk E.L."/>
            <person name="Lapidus A."/>
            <person name="Levasseur A."/>
            <person name="Lindquist E."/>
            <person name="Lipzen A."/>
            <person name="Logrieco A.F."/>
            <person name="MacCabe A."/>
            <person name="Maekelae M.R."/>
            <person name="Malavazi I."/>
            <person name="Melin P."/>
            <person name="Meyer V."/>
            <person name="Mielnichuk N."/>
            <person name="Miskei M."/>
            <person name="Molnar A.P."/>
            <person name="Mule G."/>
            <person name="Ngan C.Y."/>
            <person name="Orejas M."/>
            <person name="Orosz E."/>
            <person name="Ouedraogo J.P."/>
            <person name="Overkamp K.M."/>
            <person name="Park H.-S."/>
            <person name="Perrone G."/>
            <person name="Piumi F."/>
            <person name="Punt P.J."/>
            <person name="Ram A.F."/>
            <person name="Ramon A."/>
            <person name="Rauscher S."/>
            <person name="Record E."/>
            <person name="Riano-Pachon D.M."/>
            <person name="Robert V."/>
            <person name="Roehrig J."/>
            <person name="Ruller R."/>
            <person name="Salamov A."/>
            <person name="Salih N.S."/>
            <person name="Samson R.A."/>
            <person name="Sandor E."/>
            <person name="Sanguinetti M."/>
            <person name="Schuetze T."/>
            <person name="Sepcic K."/>
            <person name="Shelest E."/>
            <person name="Sherlock G."/>
            <person name="Sophianopoulou V."/>
            <person name="Squina F.M."/>
            <person name="Sun H."/>
            <person name="Susca A."/>
            <person name="Todd R.B."/>
            <person name="Tsang A."/>
            <person name="Unkles S.E."/>
            <person name="van de Wiele N."/>
            <person name="van Rossen-Uffink D."/>
            <person name="Oliveira J.V."/>
            <person name="Vesth T.C."/>
            <person name="Visser J."/>
            <person name="Yu J.-H."/>
            <person name="Zhou M."/>
            <person name="Andersen M.R."/>
            <person name="Archer D.B."/>
            <person name="Baker S.E."/>
            <person name="Benoit I."/>
            <person name="Brakhage A.A."/>
            <person name="Braus G.H."/>
            <person name="Fischer R."/>
            <person name="Frisvad J.C."/>
            <person name="Goldman G.H."/>
            <person name="Houbraken J."/>
            <person name="Oakley B."/>
            <person name="Pocsi I."/>
            <person name="Scazzocchio C."/>
            <person name="Seiboth B."/>
            <person name="vanKuyk P.A."/>
            <person name="Wortman J."/>
            <person name="Dyer P.S."/>
            <person name="Grigoriev I.V."/>
        </authorList>
    </citation>
    <scope>NUCLEOTIDE SEQUENCE [LARGE SCALE GENOMIC DNA]</scope>
    <source>
        <strain evidence="3">ITEM 5010</strain>
    </source>
</reference>
<dbReference type="Proteomes" id="UP000188318">
    <property type="component" value="Unassembled WGS sequence"/>
</dbReference>
<dbReference type="EMBL" id="KV907496">
    <property type="protein sequence ID" value="OOF98466.1"/>
    <property type="molecule type" value="Genomic_DNA"/>
</dbReference>
<dbReference type="PANTHER" id="PTHR24148">
    <property type="entry name" value="ANKYRIN REPEAT DOMAIN-CONTAINING PROTEIN 39 HOMOLOG-RELATED"/>
    <property type="match status" value="1"/>
</dbReference>
<dbReference type="VEuPathDB" id="FungiDB:ASPCADRAFT_128614"/>
<accession>A0A1R3RVD7</accession>
<dbReference type="Pfam" id="PF06985">
    <property type="entry name" value="HET"/>
    <property type="match status" value="1"/>
</dbReference>
<dbReference type="STRING" id="602072.A0A1R3RVD7"/>
<organism evidence="2 3">
    <name type="scientific">Aspergillus carbonarius (strain ITEM 5010)</name>
    <dbReference type="NCBI Taxonomy" id="602072"/>
    <lineage>
        <taxon>Eukaryota</taxon>
        <taxon>Fungi</taxon>
        <taxon>Dikarya</taxon>
        <taxon>Ascomycota</taxon>
        <taxon>Pezizomycotina</taxon>
        <taxon>Eurotiomycetes</taxon>
        <taxon>Eurotiomycetidae</taxon>
        <taxon>Eurotiales</taxon>
        <taxon>Aspergillaceae</taxon>
        <taxon>Aspergillus</taxon>
        <taxon>Aspergillus subgen. Circumdati</taxon>
    </lineage>
</organism>
<dbReference type="OMA" id="CNMMCAN"/>
<dbReference type="OrthoDB" id="2157530at2759"/>
<feature type="domain" description="Heterokaryon incompatibility" evidence="1">
    <location>
        <begin position="48"/>
        <end position="212"/>
    </location>
</feature>
<evidence type="ECO:0000313" key="2">
    <source>
        <dbReference type="EMBL" id="OOF98466.1"/>
    </source>
</evidence>